<dbReference type="Pfam" id="PF09298">
    <property type="entry name" value="FAA_hydrolase_N"/>
    <property type="match status" value="1"/>
</dbReference>
<evidence type="ECO:0000256" key="13">
    <source>
        <dbReference type="PIRSR" id="PIRSR605959-2"/>
    </source>
</evidence>
<sequence>MNQADTRRSWIDSANGHPDFPLQNLPLGVFSSPGREPRGGVAIGEHILDLKAALAADLFEGEARHAAEAASGASLNAFFALGAGPRRVLREQLQALLAEGSPQQARMQELGASLLPAQANCQLHLPAQVGDYTDFYVGIHHANNVGRLFRPDNPLLPNYKHVPIGYHGRASTVVASGAAVRRPNGQTLAPGAEAPGFGPSKRLDYELELGIWIGPGNEMGEAIGIGQAEQHVAGYCLLNDWSARDVQAWEYQPLGPFLAKNFATSVSPWVVTAEALAPFRKAQPARPEGDPQPLPYLLDEHDQAQGAFDIQLEVLLQTAAMREQGIEPLRLALSNTQNMYWTVAQMVAHHSVGGCKLQAGDLFGSGTLSGPAPEAFGSLLESTFGGKQPLQLPGGEQRTFLQDGDEVIFRAWCEREGYPRIGFGECRGVILPAR</sequence>
<feature type="binding site" evidence="14">
    <location>
        <position position="264"/>
    </location>
    <ligand>
        <name>Mg(2+)</name>
        <dbReference type="ChEBI" id="CHEBI:18420"/>
    </ligand>
</feature>
<dbReference type="Gene3D" id="3.90.850.10">
    <property type="entry name" value="Fumarylacetoacetase-like, C-terminal domain"/>
    <property type="match status" value="1"/>
</dbReference>
<feature type="binding site" evidence="14">
    <location>
        <position position="206"/>
    </location>
    <ligand>
        <name>Ca(2+)</name>
        <dbReference type="ChEBI" id="CHEBI:29108"/>
    </ligand>
</feature>
<evidence type="ECO:0000313" key="17">
    <source>
        <dbReference type="EMBL" id="ANI13606.1"/>
    </source>
</evidence>
<dbReference type="SUPFAM" id="SSF63433">
    <property type="entry name" value="Fumarylacetoacetate hydrolase, FAH, N-terminal domain"/>
    <property type="match status" value="1"/>
</dbReference>
<keyword evidence="9 14" id="KW-0460">Magnesium</keyword>
<dbReference type="GO" id="GO:0006559">
    <property type="term" value="P:L-phenylalanine catabolic process"/>
    <property type="evidence" value="ECO:0007669"/>
    <property type="project" value="UniProtKB-UniPathway"/>
</dbReference>
<feature type="binding site" evidence="14">
    <location>
        <position position="134"/>
    </location>
    <ligand>
        <name>Ca(2+)</name>
        <dbReference type="ChEBI" id="CHEBI:29108"/>
    </ligand>
</feature>
<dbReference type="UniPathway" id="UPA00139">
    <property type="reaction ID" value="UER00341"/>
</dbReference>
<proteinExistence type="inferred from homology"/>
<evidence type="ECO:0000256" key="14">
    <source>
        <dbReference type="PIRSR" id="PIRSR605959-3"/>
    </source>
</evidence>
<evidence type="ECO:0000256" key="11">
    <source>
        <dbReference type="ARBA" id="ARBA00023232"/>
    </source>
</evidence>
<reference evidence="17 18" key="1">
    <citation type="submission" date="2016-05" db="EMBL/GenBank/DDBJ databases">
        <title>Genome Sequence of Pseudomonas citronellolis Strain SJTE-3, an Estrogens and Persistent Organic Pollutants degradation strain.</title>
        <authorList>
            <person name="Liang R."/>
        </authorList>
    </citation>
    <scope>NUCLEOTIDE SEQUENCE [LARGE SCALE GENOMIC DNA]</scope>
    <source>
        <strain evidence="17 18">SJTE-3</strain>
    </source>
</reference>
<evidence type="ECO:0000256" key="2">
    <source>
        <dbReference type="ARBA" id="ARBA00001946"/>
    </source>
</evidence>
<dbReference type="GO" id="GO:0006572">
    <property type="term" value="P:L-tyrosine catabolic process"/>
    <property type="evidence" value="ECO:0007669"/>
    <property type="project" value="UniProtKB-KW"/>
</dbReference>
<dbReference type="PANTHER" id="PTHR43069">
    <property type="entry name" value="FUMARYLACETOACETASE"/>
    <property type="match status" value="1"/>
</dbReference>
<dbReference type="EMBL" id="CP015878">
    <property type="protein sequence ID" value="ANI13606.1"/>
    <property type="molecule type" value="Genomic_DNA"/>
</dbReference>
<dbReference type="GO" id="GO:0004334">
    <property type="term" value="F:fumarylacetoacetase activity"/>
    <property type="evidence" value="ECO:0007669"/>
    <property type="project" value="UniProtKB-EC"/>
</dbReference>
<feature type="binding site" evidence="14">
    <location>
        <position position="208"/>
    </location>
    <ligand>
        <name>Ca(2+)</name>
        <dbReference type="ChEBI" id="CHEBI:29108"/>
    </ligand>
</feature>
<evidence type="ECO:0000313" key="18">
    <source>
        <dbReference type="Proteomes" id="UP000077748"/>
    </source>
</evidence>
<evidence type="ECO:0000256" key="5">
    <source>
        <dbReference type="ARBA" id="ARBA00012094"/>
    </source>
</evidence>
<feature type="binding site" evidence="13">
    <location>
        <position position="150"/>
    </location>
    <ligand>
        <name>substrate</name>
    </ligand>
</feature>
<keyword evidence="6 14" id="KW-0479">Metal-binding</keyword>
<keyword evidence="10" id="KW-0828">Tyrosine catabolism</keyword>
<dbReference type="InterPro" id="IPR005959">
    <property type="entry name" value="Fumarylacetoacetase"/>
</dbReference>
<keyword evidence="11" id="KW-0585">Phenylalanine catabolism</keyword>
<dbReference type="PANTHER" id="PTHR43069:SF2">
    <property type="entry name" value="FUMARYLACETOACETASE"/>
    <property type="match status" value="1"/>
</dbReference>
<dbReference type="InterPro" id="IPR036663">
    <property type="entry name" value="Fumarylacetoacetase_C_sf"/>
</dbReference>
<feature type="binding site" evidence="14">
    <location>
        <position position="260"/>
    </location>
    <ligand>
        <name>Mg(2+)</name>
        <dbReference type="ChEBI" id="CHEBI:18420"/>
    </ligand>
</feature>
<dbReference type="InterPro" id="IPR011234">
    <property type="entry name" value="Fumarylacetoacetase-like_C"/>
</dbReference>
<comment type="similarity">
    <text evidence="4">Belongs to the hydratase/decarboxylase family.</text>
</comment>
<name>A0A1A9K782_9PSED</name>
<dbReference type="InterPro" id="IPR036462">
    <property type="entry name" value="Fumarylacetoacetase_N_sf"/>
</dbReference>
<keyword evidence="7" id="KW-0378">Hydrolase</keyword>
<evidence type="ECO:0000256" key="4">
    <source>
        <dbReference type="ARBA" id="ARBA00010715"/>
    </source>
</evidence>
<evidence type="ECO:0000259" key="16">
    <source>
        <dbReference type="Pfam" id="PF09298"/>
    </source>
</evidence>
<feature type="binding site" evidence="14">
    <location>
        <position position="240"/>
    </location>
    <ligand>
        <name>Mg(2+)</name>
        <dbReference type="ChEBI" id="CHEBI:18420"/>
    </ligand>
</feature>
<protein>
    <recommendedName>
        <fullName evidence="5">fumarylacetoacetase</fullName>
        <ecNumber evidence="5">3.7.1.2</ecNumber>
    </recommendedName>
</protein>
<accession>A0A1A9K782</accession>
<evidence type="ECO:0000256" key="12">
    <source>
        <dbReference type="PIRSR" id="PIRSR605959-1"/>
    </source>
</evidence>
<evidence type="ECO:0000256" key="3">
    <source>
        <dbReference type="ARBA" id="ARBA00004782"/>
    </source>
</evidence>
<gene>
    <name evidence="17" type="ORF">A9C11_06225</name>
</gene>
<comment type="pathway">
    <text evidence="3">Amino-acid degradation; L-phenylalanine degradation; acetoacetate and fumarate from L-phenylalanine: step 6/6.</text>
</comment>
<dbReference type="Proteomes" id="UP000077748">
    <property type="component" value="Chromosome"/>
</dbReference>
<feature type="binding site" evidence="13">
    <location>
        <position position="251"/>
    </location>
    <ligand>
        <name>substrate</name>
    </ligand>
</feature>
<evidence type="ECO:0000256" key="1">
    <source>
        <dbReference type="ARBA" id="ARBA00001913"/>
    </source>
</evidence>
<feature type="binding site" evidence="14">
    <location>
        <position position="240"/>
    </location>
    <ligand>
        <name>Ca(2+)</name>
        <dbReference type="ChEBI" id="CHEBI:29108"/>
    </ligand>
</feature>
<feature type="binding site" evidence="13">
    <location>
        <position position="247"/>
    </location>
    <ligand>
        <name>substrate</name>
    </ligand>
</feature>
<feature type="active site" description="Proton acceptor" evidence="12">
    <location>
        <position position="141"/>
    </location>
</feature>
<comment type="cofactor">
    <cofactor evidence="2 14">
        <name>Mg(2+)</name>
        <dbReference type="ChEBI" id="CHEBI:18420"/>
    </cofactor>
</comment>
<dbReference type="SUPFAM" id="SSF56529">
    <property type="entry name" value="FAH"/>
    <property type="match status" value="1"/>
</dbReference>
<dbReference type="RefSeq" id="WP_064582136.1">
    <property type="nucleotide sequence ID" value="NZ_CP015878.1"/>
</dbReference>
<keyword evidence="8 14" id="KW-0106">Calcium</keyword>
<evidence type="ECO:0000256" key="6">
    <source>
        <dbReference type="ARBA" id="ARBA00022723"/>
    </source>
</evidence>
<dbReference type="NCBIfam" id="TIGR01266">
    <property type="entry name" value="fum_ac_acetase"/>
    <property type="match status" value="1"/>
</dbReference>
<evidence type="ECO:0000256" key="8">
    <source>
        <dbReference type="ARBA" id="ARBA00022837"/>
    </source>
</evidence>
<evidence type="ECO:0000256" key="10">
    <source>
        <dbReference type="ARBA" id="ARBA00022878"/>
    </source>
</evidence>
<dbReference type="EC" id="3.7.1.2" evidence="5"/>
<feature type="binding site" evidence="13">
    <location>
        <position position="367"/>
    </location>
    <ligand>
        <name>substrate</name>
    </ligand>
</feature>
<dbReference type="Gene3D" id="2.30.30.230">
    <property type="entry name" value="Fumarylacetoacetase, N-terminal domain"/>
    <property type="match status" value="1"/>
</dbReference>
<feature type="domain" description="Fumarylacetoacetase-like C-terminal" evidence="15">
    <location>
        <begin position="140"/>
        <end position="427"/>
    </location>
</feature>
<dbReference type="GO" id="GO:0046872">
    <property type="term" value="F:metal ion binding"/>
    <property type="evidence" value="ECO:0007669"/>
    <property type="project" value="UniProtKB-KW"/>
</dbReference>
<dbReference type="GO" id="GO:1902000">
    <property type="term" value="P:homogentisate catabolic process"/>
    <property type="evidence" value="ECO:0007669"/>
    <property type="project" value="TreeGrafter"/>
</dbReference>
<evidence type="ECO:0000256" key="9">
    <source>
        <dbReference type="ARBA" id="ARBA00022842"/>
    </source>
</evidence>
<dbReference type="FunFam" id="3.90.850.10:FF:000009">
    <property type="entry name" value="Fumarylacetoacetase"/>
    <property type="match status" value="1"/>
</dbReference>
<comment type="cofactor">
    <cofactor evidence="1 14">
        <name>Ca(2+)</name>
        <dbReference type="ChEBI" id="CHEBI:29108"/>
    </cofactor>
</comment>
<organism evidence="17 18">
    <name type="scientific">Pseudomonas citronellolis</name>
    <dbReference type="NCBI Taxonomy" id="53408"/>
    <lineage>
        <taxon>Bacteria</taxon>
        <taxon>Pseudomonadati</taxon>
        <taxon>Pseudomonadota</taxon>
        <taxon>Gammaproteobacteria</taxon>
        <taxon>Pseudomonadales</taxon>
        <taxon>Pseudomonadaceae</taxon>
        <taxon>Pseudomonas</taxon>
    </lineage>
</organism>
<feature type="domain" description="Fumarylacetoacetase N-terminal" evidence="16">
    <location>
        <begin position="23"/>
        <end position="126"/>
    </location>
</feature>
<evidence type="ECO:0000256" key="7">
    <source>
        <dbReference type="ARBA" id="ARBA00022801"/>
    </source>
</evidence>
<dbReference type="Pfam" id="PF01557">
    <property type="entry name" value="FAA_hydrolase"/>
    <property type="match status" value="1"/>
</dbReference>
<dbReference type="InterPro" id="IPR015377">
    <property type="entry name" value="Fumarylacetoacetase_N"/>
</dbReference>
<evidence type="ECO:0000259" key="15">
    <source>
        <dbReference type="Pfam" id="PF01557"/>
    </source>
</evidence>
<feature type="binding site" evidence="13">
    <location>
        <position position="136"/>
    </location>
    <ligand>
        <name>substrate</name>
    </ligand>
</feature>
<dbReference type="AlphaFoldDB" id="A0A1A9K782"/>